<feature type="domain" description="Neutral/alkaline non-lysosomal ceramidase C-terminal" evidence="7">
    <location>
        <begin position="581"/>
        <end position="742"/>
    </location>
</feature>
<dbReference type="PANTHER" id="PTHR12670:SF20">
    <property type="entry name" value="NEUTRAL CERAMIDASE"/>
    <property type="match status" value="1"/>
</dbReference>
<feature type="binding site" evidence="3">
    <location>
        <position position="264"/>
    </location>
    <ligand>
        <name>Zn(2+)</name>
        <dbReference type="ChEBI" id="CHEBI:29105"/>
    </ligand>
</feature>
<dbReference type="AlphaFoldDB" id="A0A014P590"/>
<dbReference type="EC" id="3.5.1.23" evidence="4"/>
<dbReference type="InterPro" id="IPR006823">
    <property type="entry name" value="Ceramidase_alk"/>
</dbReference>
<reference evidence="8 9" key="1">
    <citation type="submission" date="2014-02" db="EMBL/GenBank/DDBJ databases">
        <title>The genome sequence of the entomopathogenic fungus Metarhizium robertsii ARSEF 2575.</title>
        <authorList>
            <person name="Giuliano Garisto Donzelli B."/>
            <person name="Roe B.A."/>
            <person name="Macmil S.L."/>
            <person name="Krasnoff S.B."/>
            <person name="Gibson D.M."/>
        </authorList>
    </citation>
    <scope>NUCLEOTIDE SEQUENCE [LARGE SCALE GENOMIC DNA]</scope>
    <source>
        <strain evidence="8 9">ARSEF 2575</strain>
    </source>
</reference>
<dbReference type="GO" id="GO:0046512">
    <property type="term" value="P:sphingosine biosynthetic process"/>
    <property type="evidence" value="ECO:0007669"/>
    <property type="project" value="TreeGrafter"/>
</dbReference>
<evidence type="ECO:0000256" key="4">
    <source>
        <dbReference type="RuleBase" id="RU366019"/>
    </source>
</evidence>
<dbReference type="GO" id="GO:0005576">
    <property type="term" value="C:extracellular region"/>
    <property type="evidence" value="ECO:0007669"/>
    <property type="project" value="TreeGrafter"/>
</dbReference>
<evidence type="ECO:0000256" key="3">
    <source>
        <dbReference type="PIRSR" id="PIRSR606823-2"/>
    </source>
</evidence>
<evidence type="ECO:0000256" key="5">
    <source>
        <dbReference type="SAM" id="SignalP"/>
    </source>
</evidence>
<dbReference type="OrthoDB" id="191371at2759"/>
<dbReference type="GO" id="GO:0046872">
    <property type="term" value="F:metal ion binding"/>
    <property type="evidence" value="ECO:0007669"/>
    <property type="project" value="UniProtKB-KW"/>
</dbReference>
<accession>A0A014P590</accession>
<dbReference type="GO" id="GO:0046514">
    <property type="term" value="P:ceramide catabolic process"/>
    <property type="evidence" value="ECO:0007669"/>
    <property type="project" value="InterPro"/>
</dbReference>
<feature type="chain" id="PRO_5001474685" description="Neutral ceramidase" evidence="5">
    <location>
        <begin position="27"/>
        <end position="743"/>
    </location>
</feature>
<feature type="binding site" evidence="3">
    <location>
        <position position="548"/>
    </location>
    <ligand>
        <name>Zn(2+)</name>
        <dbReference type="ChEBI" id="CHEBI:29105"/>
    </ligand>
</feature>
<evidence type="ECO:0000256" key="2">
    <source>
        <dbReference type="ARBA" id="ARBA00022801"/>
    </source>
</evidence>
<dbReference type="GO" id="GO:0016020">
    <property type="term" value="C:membrane"/>
    <property type="evidence" value="ECO:0007669"/>
    <property type="project" value="GOC"/>
</dbReference>
<organism evidence="8 9">
    <name type="scientific">Metarhizium robertsii</name>
    <dbReference type="NCBI Taxonomy" id="568076"/>
    <lineage>
        <taxon>Eukaryota</taxon>
        <taxon>Fungi</taxon>
        <taxon>Dikarya</taxon>
        <taxon>Ascomycota</taxon>
        <taxon>Pezizomycotina</taxon>
        <taxon>Sordariomycetes</taxon>
        <taxon>Hypocreomycetidae</taxon>
        <taxon>Hypocreales</taxon>
        <taxon>Clavicipitaceae</taxon>
        <taxon>Metarhizium</taxon>
    </lineage>
</organism>
<keyword evidence="4" id="KW-0746">Sphingolipid metabolism</keyword>
<dbReference type="eggNOG" id="KOG2232">
    <property type="taxonomic scope" value="Eukaryota"/>
</dbReference>
<dbReference type="HOGENOM" id="CLU_011300_0_1_1"/>
<evidence type="ECO:0000259" key="7">
    <source>
        <dbReference type="Pfam" id="PF17048"/>
    </source>
</evidence>
<dbReference type="InterPro" id="IPR038445">
    <property type="entry name" value="NCDase_C_sf"/>
</dbReference>
<dbReference type="GO" id="GO:0017040">
    <property type="term" value="F:N-acylsphingosine amidohydrolase activity"/>
    <property type="evidence" value="ECO:0007669"/>
    <property type="project" value="UniProtKB-UniRule"/>
</dbReference>
<evidence type="ECO:0000259" key="6">
    <source>
        <dbReference type="Pfam" id="PF04734"/>
    </source>
</evidence>
<feature type="domain" description="Neutral/alkaline non-lysosomal ceramidase N-terminal" evidence="6">
    <location>
        <begin position="59"/>
        <end position="577"/>
    </location>
</feature>
<dbReference type="EMBL" id="JELW01000036">
    <property type="protein sequence ID" value="EXU97458.1"/>
    <property type="molecule type" value="Genomic_DNA"/>
</dbReference>
<gene>
    <name evidence="8" type="ORF">X797_009367</name>
</gene>
<evidence type="ECO:0000313" key="8">
    <source>
        <dbReference type="EMBL" id="EXU97458.1"/>
    </source>
</evidence>
<comment type="caution">
    <text evidence="8">The sequence shown here is derived from an EMBL/GenBank/DDBJ whole genome shotgun (WGS) entry which is preliminary data.</text>
</comment>
<feature type="signal peptide" evidence="5">
    <location>
        <begin position="1"/>
        <end position="26"/>
    </location>
</feature>
<dbReference type="Pfam" id="PF04734">
    <property type="entry name" value="Ceramidase_alk"/>
    <property type="match status" value="1"/>
</dbReference>
<keyword evidence="3" id="KW-0862">Zinc</keyword>
<keyword evidence="5" id="KW-0732">Signal</keyword>
<proteinExistence type="inferred from homology"/>
<comment type="cofactor">
    <cofactor evidence="3">
        <name>Zn(2+)</name>
        <dbReference type="ChEBI" id="CHEBI:29105"/>
    </cofactor>
    <text evidence="3">Binds 1 zinc ion per subunit.</text>
</comment>
<comment type="catalytic activity">
    <reaction evidence="4">
        <text>an N-acylsphing-4-enine + H2O = sphing-4-enine + a fatty acid</text>
        <dbReference type="Rhea" id="RHEA:20856"/>
        <dbReference type="ChEBI" id="CHEBI:15377"/>
        <dbReference type="ChEBI" id="CHEBI:28868"/>
        <dbReference type="ChEBI" id="CHEBI:52639"/>
        <dbReference type="ChEBI" id="CHEBI:57756"/>
        <dbReference type="EC" id="3.5.1.23"/>
    </reaction>
</comment>
<dbReference type="Proteomes" id="UP000030151">
    <property type="component" value="Unassembled WGS sequence"/>
</dbReference>
<keyword evidence="4" id="KW-0443">Lipid metabolism</keyword>
<name>A0A014P590_9HYPO</name>
<dbReference type="InterPro" id="IPR031331">
    <property type="entry name" value="NEUT/ALK_ceramidase_C"/>
</dbReference>
<comment type="similarity">
    <text evidence="1 4">Belongs to the neutral ceramidase family.</text>
</comment>
<dbReference type="PANTHER" id="PTHR12670">
    <property type="entry name" value="CERAMIDASE"/>
    <property type="match status" value="1"/>
</dbReference>
<dbReference type="GO" id="GO:0042759">
    <property type="term" value="P:long-chain fatty acid biosynthetic process"/>
    <property type="evidence" value="ECO:0007669"/>
    <property type="project" value="TreeGrafter"/>
</dbReference>
<protein>
    <recommendedName>
        <fullName evidence="4">Neutral ceramidase</fullName>
        <ecNumber evidence="4">3.5.1.23</ecNumber>
    </recommendedName>
</protein>
<evidence type="ECO:0000256" key="1">
    <source>
        <dbReference type="ARBA" id="ARBA00009835"/>
    </source>
</evidence>
<dbReference type="InterPro" id="IPR031329">
    <property type="entry name" value="NEUT/ALK_ceramidase_N"/>
</dbReference>
<dbReference type="Pfam" id="PF17048">
    <property type="entry name" value="Ceramidse_alk_C"/>
    <property type="match status" value="1"/>
</dbReference>
<evidence type="ECO:0000313" key="9">
    <source>
        <dbReference type="Proteomes" id="UP000030151"/>
    </source>
</evidence>
<sequence length="743" mass="81941">MEPQSFLSWLLGLFVVFLSSVPGVLALPGSFPEAHGPDWSKIHSRFAARSQKNSTQDKYLIGTGKADITGPAADIILTGYANLEQVGGGIRQRLFSRAFIIGDVNNPEDRIVYVVLDNLVGDTAIRFGVLDALKGMGAPYSVYGQSNVALAAAHSHSAPGGWNNYLVPQIPCLGFTKESYQPIVDGAVLSIKRAHESLQEGYLDVGTTEITDASINRSQWSYLQNPAEERARYSASTDTTMTLLRFTRASDNKITGLLNWFPVHGTSLYRNNTHVAGDNKGLAAWMTEQAMREDSAFASNFVAAFSQANLGDATPNTEGAWCEDGSGKQCDFETATCADGTVAKCQGRGPHWQVQDQGASSCHEIALRQLRGVKEILTSMSKSSTPVQGPTVKSFHFFHNMEYWQFTLPNGEAAMTCPAALGYAFAAGTTDGRGEFDFIQGDNGKPHNREWDFLTHLIKNPSQRQTDCQKPKHIFLSAGELKDPYEWEPSIVDVMMFRVGQLVMILSPSEVTTMSGRRWKEAVGKQATSFVDDPIVVLGSPANTYAHYVATPEEYDVQRYEGASTIFGRHELDAYINLTVSNMHYLKPDATEQPEQGKLPPDNRKKSFNFVLPVIYDTAPLFKQFGQVLTQPQPRYKRGDVVKAKFQGANPRNNLRLEGTFAAVEKQGQDGTWSQVADDADWYLVYTWRRTSTLLGHSEVDFTWDTSGNAVPGRYRFKYYGDAKKPGSGVAAFTGTSNQFDIS</sequence>
<keyword evidence="3" id="KW-0479">Metal-binding</keyword>
<feature type="binding site" evidence="3">
    <location>
        <position position="510"/>
    </location>
    <ligand>
        <name>Zn(2+)</name>
        <dbReference type="ChEBI" id="CHEBI:29105"/>
    </ligand>
</feature>
<dbReference type="Gene3D" id="2.60.40.2300">
    <property type="entry name" value="Neutral/alkaline non-lysosomal ceramidase, C-terminal domain"/>
    <property type="match status" value="1"/>
</dbReference>
<feature type="binding site" evidence="3">
    <location>
        <position position="154"/>
    </location>
    <ligand>
        <name>Zn(2+)</name>
        <dbReference type="ChEBI" id="CHEBI:29105"/>
    </ligand>
</feature>
<keyword evidence="2 4" id="KW-0378">Hydrolase</keyword>